<evidence type="ECO:0000256" key="1">
    <source>
        <dbReference type="ARBA" id="ARBA00004790"/>
    </source>
</evidence>
<keyword evidence="7" id="KW-0520">NAD</keyword>
<dbReference type="PANTHER" id="PTHR39321">
    <property type="entry name" value="NICOTINATE-NUCLEOTIDE ADENYLYLTRANSFERASE-RELATED"/>
    <property type="match status" value="1"/>
</dbReference>
<protein>
    <submittedName>
        <fullName evidence="8">Cytidyltransferase-related domain protein</fullName>
    </submittedName>
</protein>
<dbReference type="EMBL" id="JACOPO010000002">
    <property type="protein sequence ID" value="MBC5722093.1"/>
    <property type="molecule type" value="Genomic_DNA"/>
</dbReference>
<keyword evidence="9" id="KW-1185">Reference proteome</keyword>
<dbReference type="GO" id="GO:0005524">
    <property type="term" value="F:ATP binding"/>
    <property type="evidence" value="ECO:0007669"/>
    <property type="project" value="UniProtKB-KW"/>
</dbReference>
<dbReference type="SUPFAM" id="SSF48371">
    <property type="entry name" value="ARM repeat"/>
    <property type="match status" value="1"/>
</dbReference>
<evidence type="ECO:0000313" key="8">
    <source>
        <dbReference type="EMBL" id="MBC5722093.1"/>
    </source>
</evidence>
<evidence type="ECO:0000256" key="4">
    <source>
        <dbReference type="ARBA" id="ARBA00022695"/>
    </source>
</evidence>
<dbReference type="RefSeq" id="WP_186852350.1">
    <property type="nucleotide sequence ID" value="NZ_JACOPO010000002.1"/>
</dbReference>
<dbReference type="InterPro" id="IPR005248">
    <property type="entry name" value="NadD/NMNAT"/>
</dbReference>
<evidence type="ECO:0000256" key="3">
    <source>
        <dbReference type="ARBA" id="ARBA00022679"/>
    </source>
</evidence>
<evidence type="ECO:0000313" key="9">
    <source>
        <dbReference type="Proteomes" id="UP000628736"/>
    </source>
</evidence>
<gene>
    <name evidence="8" type="ORF">H8S11_04595</name>
</gene>
<keyword evidence="4" id="KW-0548">Nucleotidyltransferase</keyword>
<accession>A0A8J6M6Q2</accession>
<dbReference type="InterPro" id="IPR016024">
    <property type="entry name" value="ARM-type_fold"/>
</dbReference>
<dbReference type="PANTHER" id="PTHR39321:SF3">
    <property type="entry name" value="PHOSPHOPANTETHEINE ADENYLYLTRANSFERASE"/>
    <property type="match status" value="1"/>
</dbReference>
<comment type="pathway">
    <text evidence="1">Cofactor biosynthesis; NAD(+) biosynthesis.</text>
</comment>
<dbReference type="GO" id="GO:0016779">
    <property type="term" value="F:nucleotidyltransferase activity"/>
    <property type="evidence" value="ECO:0007669"/>
    <property type="project" value="UniProtKB-KW"/>
</dbReference>
<evidence type="ECO:0000256" key="2">
    <source>
        <dbReference type="ARBA" id="ARBA00022642"/>
    </source>
</evidence>
<dbReference type="SUPFAM" id="SSF52374">
    <property type="entry name" value="Nucleotidylyl transferase"/>
    <property type="match status" value="1"/>
</dbReference>
<keyword evidence="3" id="KW-0808">Transferase</keyword>
<proteinExistence type="predicted"/>
<keyword evidence="6" id="KW-0067">ATP-binding</keyword>
<comment type="caution">
    <text evidence="8">The sequence shown here is derived from an EMBL/GenBank/DDBJ whole genome shotgun (WGS) entry which is preliminary data.</text>
</comment>
<keyword evidence="2" id="KW-0662">Pyridine nucleotide biosynthesis</keyword>
<dbReference type="InterPro" id="IPR014729">
    <property type="entry name" value="Rossmann-like_a/b/a_fold"/>
</dbReference>
<dbReference type="Gene3D" id="3.40.50.620">
    <property type="entry name" value="HUPs"/>
    <property type="match status" value="1"/>
</dbReference>
<dbReference type="SUPFAM" id="SSF109604">
    <property type="entry name" value="HD-domain/PDEase-like"/>
    <property type="match status" value="1"/>
</dbReference>
<dbReference type="Proteomes" id="UP000628736">
    <property type="component" value="Unassembled WGS sequence"/>
</dbReference>
<organism evidence="8 9">
    <name type="scientific">Flintibacter hominis</name>
    <dbReference type="NCBI Taxonomy" id="2763048"/>
    <lineage>
        <taxon>Bacteria</taxon>
        <taxon>Bacillati</taxon>
        <taxon>Bacillota</taxon>
        <taxon>Clostridia</taxon>
        <taxon>Eubacteriales</taxon>
        <taxon>Flintibacter</taxon>
    </lineage>
</organism>
<evidence type="ECO:0000256" key="6">
    <source>
        <dbReference type="ARBA" id="ARBA00022840"/>
    </source>
</evidence>
<reference evidence="8" key="1">
    <citation type="submission" date="2020-08" db="EMBL/GenBank/DDBJ databases">
        <title>Genome public.</title>
        <authorList>
            <person name="Liu C."/>
            <person name="Sun Q."/>
        </authorList>
    </citation>
    <scope>NUCLEOTIDE SEQUENCE</scope>
    <source>
        <strain evidence="8">NSJ-23</strain>
    </source>
</reference>
<name>A0A8J6M6Q2_9FIRM</name>
<sequence length="1599" mass="181943">MNDKLIRQITGEIAEALVSRKLAAIPNRKAAQALLKSCGMAESLAALFPIRERLSCVRVLELCAPVLERLCPQGPEKGWEPFIYQYVCRLMFPENGFAPEADRYAQGAEFYLTVLQVLLDHERAALPFDPMLDFQFLTEEEYSLCDQAKEYRWFLAAWREEFVYELMRMGLEVTPFRALNHIAGVHYIAMTAARGLAEAQVDVDLALISAAAAAHDVGKFGCRPGERVPYLHYYYTDQWLLGRKMEAVSHIASNHSTWDLELESLSVESLLLIYADFRCKQERDQEGNEVTTIFPLDQSFQVILSKLDNVDYEKRRRYEFVYGKLHDFEDYMRSLGVDVDLTGRPQPPLPHKDPALMDPEETLEGLILLSVDHNLRLMHMLSNEQKFGNIIEEARSVKSWQQLRAYLNIFEEYFTYLSVRQKTQALSFLYELLMHREGDIRRQAGGLIGQLIARFHLVYRKEVPADAQSDPAEEVPFTLWEQYLDMIIFPDHKTTPQQRSHIGYTLKLVIGSMLDHARPGDIPRFLGAFLRYFETPEDTIPDTAFTLLDAVRYLPPQYYGDDIRGRLIEFAAHFIRSDDLRLVTAALEFLREAERSIPRSHPQMARIAQVARQAGSDQLTTIFLKYKILSRAGEDATPLEQTLYQLDITSEVFLDNLKTATPWIVKVAGVELLRDQVEYGMRTHILHIATHFSNLVKVSERVVVRHTAGSALVRTLSLLRRDQRNEVVVELGKGLEMGQYEISKYIPQYLGEAALYLYPSELDEQVLWLKGLLGSPNDSAVSGALNTIGVLLQHYPAYRDRFPEPDKHYEGRRQELLGLLLQGLAHYREAVRQEALLVTGKLLFESPILDMEEKARLFALCYRKLLFLTQETTGHSGLTFFYRAAALAHINRFIALRRLDQGPFQFSCPTKIAFFPGTFDPFTLSHKGIVHAIRDLGFEVYLAVDEFSWSKKAQPHLVRRQIVNLSIAGDFHVHLFPDDIPVNIANPRDLKRLVELFPGQQVYIVAGSDVVANASSYKTEPRPFSIHHMDHVIFRRAGEAELPQPLPITGRVIQLQLPHHLEDISSSRIRENVDLNRDISNFIDPVIQDFIYQNGLYLRDSQDKPLLYAGDLEFQWVKDPSPLLLADITAGHPEGEALRSAIIRKGDQLLLLHRTGEEGKLLGYASYRYLASSDLFPATEDPRLADRLRLRAGGKVLLITALAADRTDRHKDYGQLILSELLARALEEEYVYAVFSPHDGKLPQELGDILSRSGFVDREGGGTAIWEVDMRTPTVLIQNLETTIQEPLSGNPRVLSAIRRGHERLQRAMTGLYPGCLVLTLSTDIIHHRLLEKITAYNNVPATPTTPRTLGEDMCVPFGKMLRGKIVPNTVTKTIHTDKVFTPDLSESVMEAFPYYAPIPSQIRTIKSFNRPVILVDDLMHPGFRMGSLDPILRQEGVDIRMVLVGILSGYGRDLMRSWDRPVDCVYFLPRLRQWFVEATLYPFIGGNTVRRPASPVPGLLPGINHILPYAAPPYQDECGREAVFQLSRTCLEAALDVMRVLEREYRVLYGRNLTLSRLPEAVVLPLCPDKGTCLSYDPNLSPSVYLENDLEQLLRQNG</sequence>
<dbReference type="GO" id="GO:0009435">
    <property type="term" value="P:NAD+ biosynthetic process"/>
    <property type="evidence" value="ECO:0007669"/>
    <property type="project" value="InterPro"/>
</dbReference>
<evidence type="ECO:0000256" key="7">
    <source>
        <dbReference type="ARBA" id="ARBA00023027"/>
    </source>
</evidence>
<evidence type="ECO:0000256" key="5">
    <source>
        <dbReference type="ARBA" id="ARBA00022741"/>
    </source>
</evidence>
<keyword evidence="5" id="KW-0547">Nucleotide-binding</keyword>